<dbReference type="InParanoid" id="A0A251UE02"/>
<protein>
    <submittedName>
        <fullName evidence="1">Uncharacterized protein</fullName>
    </submittedName>
</protein>
<dbReference type="AlphaFoldDB" id="A0A251UE02"/>
<reference evidence="2" key="1">
    <citation type="journal article" date="2017" name="Nature">
        <title>The sunflower genome provides insights into oil metabolism, flowering and Asterid evolution.</title>
        <authorList>
            <person name="Badouin H."/>
            <person name="Gouzy J."/>
            <person name="Grassa C.J."/>
            <person name="Murat F."/>
            <person name="Staton S.E."/>
            <person name="Cottret L."/>
            <person name="Lelandais-Briere C."/>
            <person name="Owens G.L."/>
            <person name="Carrere S."/>
            <person name="Mayjonade B."/>
            <person name="Legrand L."/>
            <person name="Gill N."/>
            <person name="Kane N.C."/>
            <person name="Bowers J.E."/>
            <person name="Hubner S."/>
            <person name="Bellec A."/>
            <person name="Berard A."/>
            <person name="Berges H."/>
            <person name="Blanchet N."/>
            <person name="Boniface M.C."/>
            <person name="Brunel D."/>
            <person name="Catrice O."/>
            <person name="Chaidir N."/>
            <person name="Claudel C."/>
            <person name="Donnadieu C."/>
            <person name="Faraut T."/>
            <person name="Fievet G."/>
            <person name="Helmstetter N."/>
            <person name="King M."/>
            <person name="Knapp S.J."/>
            <person name="Lai Z."/>
            <person name="Le Paslier M.C."/>
            <person name="Lippi Y."/>
            <person name="Lorenzon L."/>
            <person name="Mandel J.R."/>
            <person name="Marage G."/>
            <person name="Marchand G."/>
            <person name="Marquand E."/>
            <person name="Bret-Mestries E."/>
            <person name="Morien E."/>
            <person name="Nambeesan S."/>
            <person name="Nguyen T."/>
            <person name="Pegot-Espagnet P."/>
            <person name="Pouilly N."/>
            <person name="Raftis F."/>
            <person name="Sallet E."/>
            <person name="Schiex T."/>
            <person name="Thomas J."/>
            <person name="Vandecasteele C."/>
            <person name="Vares D."/>
            <person name="Vear F."/>
            <person name="Vautrin S."/>
            <person name="Crespi M."/>
            <person name="Mangin B."/>
            <person name="Burke J.M."/>
            <person name="Salse J."/>
            <person name="Munos S."/>
            <person name="Vincourt P."/>
            <person name="Rieseberg L.H."/>
            <person name="Langlade N.B."/>
        </authorList>
    </citation>
    <scope>NUCLEOTIDE SEQUENCE [LARGE SCALE GENOMIC DNA]</scope>
    <source>
        <strain evidence="2">cv. SF193</strain>
    </source>
</reference>
<name>A0A251UE02_HELAN</name>
<dbReference type="EMBL" id="CM007896">
    <property type="protein sequence ID" value="OTG21309.1"/>
    <property type="molecule type" value="Genomic_DNA"/>
</dbReference>
<gene>
    <name evidence="1" type="ORF">HannXRQ_Chr07g0202741</name>
</gene>
<organism evidence="1 2">
    <name type="scientific">Helianthus annuus</name>
    <name type="common">Common sunflower</name>
    <dbReference type="NCBI Taxonomy" id="4232"/>
    <lineage>
        <taxon>Eukaryota</taxon>
        <taxon>Viridiplantae</taxon>
        <taxon>Streptophyta</taxon>
        <taxon>Embryophyta</taxon>
        <taxon>Tracheophyta</taxon>
        <taxon>Spermatophyta</taxon>
        <taxon>Magnoliopsida</taxon>
        <taxon>eudicotyledons</taxon>
        <taxon>Gunneridae</taxon>
        <taxon>Pentapetalae</taxon>
        <taxon>asterids</taxon>
        <taxon>campanulids</taxon>
        <taxon>Asterales</taxon>
        <taxon>Asteraceae</taxon>
        <taxon>Asteroideae</taxon>
        <taxon>Heliantheae alliance</taxon>
        <taxon>Heliantheae</taxon>
        <taxon>Helianthus</taxon>
    </lineage>
</organism>
<sequence>MVRLLFQGVWESEIFGVLTVAECRQIWCGVVAINDVPLIERTIRNNSKRVWNRHLPARIIAPCLGVLWNCSGC</sequence>
<keyword evidence="2" id="KW-1185">Reference proteome</keyword>
<evidence type="ECO:0000313" key="2">
    <source>
        <dbReference type="Proteomes" id="UP000215914"/>
    </source>
</evidence>
<proteinExistence type="predicted"/>
<evidence type="ECO:0000313" key="1">
    <source>
        <dbReference type="EMBL" id="OTG21309.1"/>
    </source>
</evidence>
<accession>A0A251UE02</accession>
<dbReference type="Proteomes" id="UP000215914">
    <property type="component" value="Chromosome 7"/>
</dbReference>